<evidence type="ECO:0000313" key="2">
    <source>
        <dbReference type="WBParaSite" id="RSKR_0000117700.1"/>
    </source>
</evidence>
<name>A0AC35TJN5_9BILA</name>
<reference evidence="2" key="1">
    <citation type="submission" date="2016-11" db="UniProtKB">
        <authorList>
            <consortium name="WormBaseParasite"/>
        </authorList>
    </citation>
    <scope>IDENTIFICATION</scope>
    <source>
        <strain evidence="2">KR3021</strain>
    </source>
</reference>
<dbReference type="Proteomes" id="UP000095286">
    <property type="component" value="Unplaced"/>
</dbReference>
<dbReference type="WBParaSite" id="RSKR_0000117700.1">
    <property type="protein sequence ID" value="RSKR_0000117700.1"/>
    <property type="gene ID" value="RSKR_0000117700"/>
</dbReference>
<accession>A0AC35TJN5</accession>
<evidence type="ECO:0000313" key="1">
    <source>
        <dbReference type="Proteomes" id="UP000095286"/>
    </source>
</evidence>
<protein>
    <submittedName>
        <fullName evidence="2">Intraflagellar transport protein 74 homolog</fullName>
    </submittedName>
</protein>
<organism evidence="1 2">
    <name type="scientific">Rhabditophanes sp. KR3021</name>
    <dbReference type="NCBI Taxonomy" id="114890"/>
    <lineage>
        <taxon>Eukaryota</taxon>
        <taxon>Metazoa</taxon>
        <taxon>Ecdysozoa</taxon>
        <taxon>Nematoda</taxon>
        <taxon>Chromadorea</taxon>
        <taxon>Rhabditida</taxon>
        <taxon>Tylenchina</taxon>
        <taxon>Panagrolaimomorpha</taxon>
        <taxon>Strongyloidoidea</taxon>
        <taxon>Alloionematidae</taxon>
        <taxon>Rhabditophanes</taxon>
    </lineage>
</organism>
<proteinExistence type="predicted"/>
<sequence length="630" mass="72828">MERPTTSSSRPSTSKGRPKTANQNGPRPASRRSVARPSFDGTDQQITMRPVSRRIVPDNEVHVRAIPPEPRDLSSSIGRMPSKAPGTSLGRPKTGVRIPTASQANRPVTKQGLSNPVPQSRMGTGMRNRLIMDKTYFKGLLRNKINLVEAEVEALRIKLEKGERDSQQLFIFEQQAEQLAKEIENLQKELQDYNIVMDKMNTNSDFNDLTFDVNENHRINSELSEALEKSFKEFQEKESDVVELEKQLELAKKHIADKMDQLDPNIKSRFAELAGLVEHKKQLLSEAQTLSKVLDKRKADMETASANSPLKLQAMVLNERLTEIKNKRNKLLDEINSNESPEAQRERLTDQVKNSNEQIHSMEKQIEETKDAINIAREEIREFENNFNDIAISSSKKYQELKIREHQIDEFLEMYDKEKAEYERKIKILNDNGLEILEKMSQNINNGKSVEVGVSIKESEIRNLKDSDKARYLQDKHQEMQEMLLTSADRVYELHNDIEQIQAEIDEITQAEESYVEHNTDFEREVDEFEETLTHMRQKLQDLQLQVPDKEAELLQITKENAEYVTMLAGLPEYRKLKQLEDRTKLINEQKSQLKEEVGKLELDTTFEDIKAAAILKKRKVNELLMQLYN</sequence>